<dbReference type="KEGG" id="bsan:CHH28_11730"/>
<dbReference type="InterPro" id="IPR038157">
    <property type="entry name" value="FeoA_core_dom"/>
</dbReference>
<dbReference type="InterPro" id="IPR008988">
    <property type="entry name" value="Transcriptional_repressor_C"/>
</dbReference>
<evidence type="ECO:0000313" key="3">
    <source>
        <dbReference type="EMBL" id="ASP39305.1"/>
    </source>
</evidence>
<dbReference type="PANTHER" id="PTHR42954">
    <property type="entry name" value="FE(2+) TRANSPORT PROTEIN A"/>
    <property type="match status" value="1"/>
</dbReference>
<keyword evidence="1" id="KW-0408">Iron</keyword>
<name>A0A222FJT1_9GAMM</name>
<dbReference type="AlphaFoldDB" id="A0A222FJT1"/>
<keyword evidence="4" id="KW-1185">Reference proteome</keyword>
<dbReference type="EMBL" id="CP022530">
    <property type="protein sequence ID" value="ASP39305.1"/>
    <property type="molecule type" value="Genomic_DNA"/>
</dbReference>
<dbReference type="PANTHER" id="PTHR42954:SF2">
    <property type="entry name" value="FE(2+) TRANSPORT PROTEIN A"/>
    <property type="match status" value="1"/>
</dbReference>
<gene>
    <name evidence="3" type="ORF">CHH28_11730</name>
</gene>
<dbReference type="SUPFAM" id="SSF50037">
    <property type="entry name" value="C-terminal domain of transcriptional repressors"/>
    <property type="match status" value="1"/>
</dbReference>
<dbReference type="GO" id="GO:0046914">
    <property type="term" value="F:transition metal ion binding"/>
    <property type="evidence" value="ECO:0007669"/>
    <property type="project" value="InterPro"/>
</dbReference>
<dbReference type="InterPro" id="IPR007167">
    <property type="entry name" value="Fe-transptr_FeoA-like"/>
</dbReference>
<accession>A0A222FJT1</accession>
<evidence type="ECO:0000256" key="1">
    <source>
        <dbReference type="ARBA" id="ARBA00023004"/>
    </source>
</evidence>
<dbReference type="SMART" id="SM00899">
    <property type="entry name" value="FeoA"/>
    <property type="match status" value="1"/>
</dbReference>
<dbReference type="Gene3D" id="2.30.30.90">
    <property type="match status" value="1"/>
</dbReference>
<protein>
    <recommendedName>
        <fullName evidence="2">Ferrous iron transporter FeoA-like domain-containing protein</fullName>
    </recommendedName>
</protein>
<sequence length="77" mass="8219">MTTLAQLAVGDRARIEGLAAGIATFQRKLLALGLVPGAEIELRRIAPLGDPLQFQLNGGAISLRQQEARMVRVSVLP</sequence>
<dbReference type="Proteomes" id="UP000202440">
    <property type="component" value="Chromosome"/>
</dbReference>
<dbReference type="RefSeq" id="WP_094060485.1">
    <property type="nucleotide sequence ID" value="NZ_CP022530.1"/>
</dbReference>
<evidence type="ECO:0000313" key="4">
    <source>
        <dbReference type="Proteomes" id="UP000202440"/>
    </source>
</evidence>
<organism evidence="3 4">
    <name type="scientific">Bacterioplanes sanyensis</name>
    <dbReference type="NCBI Taxonomy" id="1249553"/>
    <lineage>
        <taxon>Bacteria</taxon>
        <taxon>Pseudomonadati</taxon>
        <taxon>Pseudomonadota</taxon>
        <taxon>Gammaproteobacteria</taxon>
        <taxon>Oceanospirillales</taxon>
        <taxon>Oceanospirillaceae</taxon>
        <taxon>Bacterioplanes</taxon>
    </lineage>
</organism>
<dbReference type="OrthoDB" id="9811076at2"/>
<feature type="domain" description="Ferrous iron transporter FeoA-like" evidence="2">
    <location>
        <begin position="2"/>
        <end position="75"/>
    </location>
</feature>
<evidence type="ECO:0000259" key="2">
    <source>
        <dbReference type="SMART" id="SM00899"/>
    </source>
</evidence>
<reference evidence="3 4" key="1">
    <citation type="submission" date="2017-07" db="EMBL/GenBank/DDBJ databases">
        <title>Annotated genome sequence of Bacterioplanes sanyensis isolated from Red Sea.</title>
        <authorList>
            <person name="Rehman Z.U."/>
        </authorList>
    </citation>
    <scope>NUCLEOTIDE SEQUENCE [LARGE SCALE GENOMIC DNA]</scope>
    <source>
        <strain evidence="3 4">NV9</strain>
    </source>
</reference>
<dbReference type="InterPro" id="IPR052713">
    <property type="entry name" value="FeoA"/>
</dbReference>
<proteinExistence type="predicted"/>
<dbReference type="Pfam" id="PF04023">
    <property type="entry name" value="FeoA"/>
    <property type="match status" value="1"/>
</dbReference>